<evidence type="ECO:0000313" key="5">
    <source>
        <dbReference type="Proteomes" id="UP000230750"/>
    </source>
</evidence>
<accession>A0A2G8K7D7</accession>
<feature type="compositionally biased region" description="Basic and acidic residues" evidence="2">
    <location>
        <begin position="56"/>
        <end position="72"/>
    </location>
</feature>
<dbReference type="Gene3D" id="3.30.70.330">
    <property type="match status" value="1"/>
</dbReference>
<proteinExistence type="predicted"/>
<dbReference type="STRING" id="307972.A0A2G8K7D7"/>
<keyword evidence="1" id="KW-0694">RNA-binding</keyword>
<feature type="region of interest" description="Disordered" evidence="2">
    <location>
        <begin position="142"/>
        <end position="267"/>
    </location>
</feature>
<dbReference type="AlphaFoldDB" id="A0A2G8K7D7"/>
<dbReference type="SUPFAM" id="SSF54928">
    <property type="entry name" value="RNA-binding domain, RBD"/>
    <property type="match status" value="1"/>
</dbReference>
<gene>
    <name evidence="4" type="ORF">BSL78_19247</name>
</gene>
<evidence type="ECO:0000256" key="1">
    <source>
        <dbReference type="PROSITE-ProRule" id="PRU00176"/>
    </source>
</evidence>
<reference evidence="4 5" key="1">
    <citation type="journal article" date="2017" name="PLoS Biol.">
        <title>The sea cucumber genome provides insights into morphological evolution and visceral regeneration.</title>
        <authorList>
            <person name="Zhang X."/>
            <person name="Sun L."/>
            <person name="Yuan J."/>
            <person name="Sun Y."/>
            <person name="Gao Y."/>
            <person name="Zhang L."/>
            <person name="Li S."/>
            <person name="Dai H."/>
            <person name="Hamel J.F."/>
            <person name="Liu C."/>
            <person name="Yu Y."/>
            <person name="Liu S."/>
            <person name="Lin W."/>
            <person name="Guo K."/>
            <person name="Jin S."/>
            <person name="Xu P."/>
            <person name="Storey K.B."/>
            <person name="Huan P."/>
            <person name="Zhang T."/>
            <person name="Zhou Y."/>
            <person name="Zhang J."/>
            <person name="Lin C."/>
            <person name="Li X."/>
            <person name="Xing L."/>
            <person name="Huo D."/>
            <person name="Sun M."/>
            <person name="Wang L."/>
            <person name="Mercier A."/>
            <person name="Li F."/>
            <person name="Yang H."/>
            <person name="Xiang J."/>
        </authorList>
    </citation>
    <scope>NUCLEOTIDE SEQUENCE [LARGE SCALE GENOMIC DNA]</scope>
    <source>
        <strain evidence="4">Shaxun</strain>
        <tissue evidence="4">Muscle</tissue>
    </source>
</reference>
<protein>
    <recommendedName>
        <fullName evidence="3">RRM domain-containing protein</fullName>
    </recommendedName>
</protein>
<feature type="region of interest" description="Disordered" evidence="2">
    <location>
        <begin position="52"/>
        <end position="86"/>
    </location>
</feature>
<dbReference type="GO" id="GO:0003723">
    <property type="term" value="F:RNA binding"/>
    <property type="evidence" value="ECO:0007669"/>
    <property type="project" value="UniProtKB-UniRule"/>
</dbReference>
<dbReference type="InterPro" id="IPR012677">
    <property type="entry name" value="Nucleotide-bd_a/b_plait_sf"/>
</dbReference>
<name>A0A2G8K7D7_STIJA</name>
<evidence type="ECO:0000256" key="2">
    <source>
        <dbReference type="SAM" id="MobiDB-lite"/>
    </source>
</evidence>
<dbReference type="Proteomes" id="UP000230750">
    <property type="component" value="Unassembled WGS sequence"/>
</dbReference>
<evidence type="ECO:0000313" key="4">
    <source>
        <dbReference type="EMBL" id="PIK43917.1"/>
    </source>
</evidence>
<dbReference type="InterPro" id="IPR035979">
    <property type="entry name" value="RBD_domain_sf"/>
</dbReference>
<organism evidence="4 5">
    <name type="scientific">Stichopus japonicus</name>
    <name type="common">Sea cucumber</name>
    <dbReference type="NCBI Taxonomy" id="307972"/>
    <lineage>
        <taxon>Eukaryota</taxon>
        <taxon>Metazoa</taxon>
        <taxon>Echinodermata</taxon>
        <taxon>Eleutherozoa</taxon>
        <taxon>Echinozoa</taxon>
        <taxon>Holothuroidea</taxon>
        <taxon>Aspidochirotacea</taxon>
        <taxon>Aspidochirotida</taxon>
        <taxon>Stichopodidae</taxon>
        <taxon>Apostichopus</taxon>
    </lineage>
</organism>
<comment type="caution">
    <text evidence="4">The sequence shown here is derived from an EMBL/GenBank/DDBJ whole genome shotgun (WGS) entry which is preliminary data.</text>
</comment>
<feature type="domain" description="RRM" evidence="3">
    <location>
        <begin position="1"/>
        <end position="58"/>
    </location>
</feature>
<feature type="compositionally biased region" description="Basic and acidic residues" evidence="2">
    <location>
        <begin position="239"/>
        <end position="249"/>
    </location>
</feature>
<feature type="compositionally biased region" description="Acidic residues" evidence="2">
    <location>
        <begin position="177"/>
        <end position="196"/>
    </location>
</feature>
<feature type="compositionally biased region" description="Acidic residues" evidence="2">
    <location>
        <begin position="204"/>
        <end position="214"/>
    </location>
</feature>
<dbReference type="InterPro" id="IPR000504">
    <property type="entry name" value="RRM_dom"/>
</dbReference>
<evidence type="ECO:0000259" key="3">
    <source>
        <dbReference type="PROSITE" id="PS50102"/>
    </source>
</evidence>
<keyword evidence="5" id="KW-1185">Reference proteome</keyword>
<dbReference type="PROSITE" id="PS50102">
    <property type="entry name" value="RRM"/>
    <property type="match status" value="1"/>
</dbReference>
<dbReference type="EMBL" id="MRZV01000815">
    <property type="protein sequence ID" value="PIK43917.1"/>
    <property type="molecule type" value="Genomic_DNA"/>
</dbReference>
<sequence length="267" mass="29582">MKEINELIQSTAPVAEMNSYMGYNFFRYKEMHEAQAVIQKFDGFVLKGKKLQVQPAEEKVPAHENRKSDRNSINKQSQPGMHHIPSLLTAPPLYPGSGLLRDPFTPYMVPPAMAGYSHKPPAQMPQPSYVNRTNSRVNSQVTSNVRAPMTSDVNPPPVTSETISSAVEVESLPPPLLDDEDESEDDDLSVSLEDDGPPPLIGDSDSDSWSDSDEIDHREFRPPPGDGLNGGMTNGYLKKSTEGQTEHYQLKKVSPGRGRGLLNFQHR</sequence>